<accession>A0A0V8QDM3</accession>
<dbReference type="EMBL" id="LNAM01000164">
    <property type="protein sequence ID" value="KSV58680.1"/>
    <property type="molecule type" value="Genomic_DNA"/>
</dbReference>
<dbReference type="InterPro" id="IPR050979">
    <property type="entry name" value="LD-transpeptidase"/>
</dbReference>
<dbReference type="PANTHER" id="PTHR30582">
    <property type="entry name" value="L,D-TRANSPEPTIDASE"/>
    <property type="match status" value="1"/>
</dbReference>
<evidence type="ECO:0000256" key="1">
    <source>
        <dbReference type="ARBA" id="ARBA00004752"/>
    </source>
</evidence>
<dbReference type="UniPathway" id="UPA00219"/>
<evidence type="ECO:0000313" key="9">
    <source>
        <dbReference type="Proteomes" id="UP000054874"/>
    </source>
</evidence>
<protein>
    <recommendedName>
        <fullName evidence="7">L,D-TPase catalytic domain-containing protein</fullName>
    </recommendedName>
</protein>
<dbReference type="AlphaFoldDB" id="A0A0V8QDM3"/>
<evidence type="ECO:0000313" key="8">
    <source>
        <dbReference type="EMBL" id="KSV58680.1"/>
    </source>
</evidence>
<keyword evidence="5 6" id="KW-0961">Cell wall biogenesis/degradation</keyword>
<dbReference type="GO" id="GO:0016740">
    <property type="term" value="F:transferase activity"/>
    <property type="evidence" value="ECO:0007669"/>
    <property type="project" value="UniProtKB-KW"/>
</dbReference>
<dbReference type="GO" id="GO:0005576">
    <property type="term" value="C:extracellular region"/>
    <property type="evidence" value="ECO:0007669"/>
    <property type="project" value="TreeGrafter"/>
</dbReference>
<evidence type="ECO:0000256" key="3">
    <source>
        <dbReference type="ARBA" id="ARBA00022960"/>
    </source>
</evidence>
<dbReference type="GO" id="GO:0018104">
    <property type="term" value="P:peptidoglycan-protein cross-linking"/>
    <property type="evidence" value="ECO:0007669"/>
    <property type="project" value="TreeGrafter"/>
</dbReference>
<sequence length="458" mass="52258">MKRNRKKIITAAALFIGLLLILYLSISLYYRSRFLFGSCINGISYAGKTVEQVEQDIDDKIGAYSLTLEGRNDITAVINADSINYHYVKDDQIRKLKEQQNSFLWPMALFGQTDLSMEATTAYDEALLDEVFSSLPFFSPENNIAPENAALVYSVTQGYQVEPEKENSQVKETQLKRLITDALKQGITKLKLDDYGCYEEPVYRTDSPEVKKAFKTARAYTELTITYDFGSRSEILDRNTLHSWITIDDSLNVTIDKAKIKEYVGYLNYHYTTFGIARQFTKQNGETITIRGGDYGWWINRTAEERELLSILKEGKDVTREPVYYQRAASRELDDIGNSYIEVNLKKQKLWVFIDGEPKLNSDIVTGNLSRNFGTPKGVYSITYKERDATLAGEGYNTPVSYWMPFNGNIGFHDASWRSEFGKDIYKKSGSHGCVNMPPKKAAQMYELITKGMPVIVY</sequence>
<evidence type="ECO:0000256" key="2">
    <source>
        <dbReference type="ARBA" id="ARBA00022679"/>
    </source>
</evidence>
<dbReference type="InterPro" id="IPR038063">
    <property type="entry name" value="Transpep_catalytic_dom"/>
</dbReference>
<dbReference type="SUPFAM" id="SSF143985">
    <property type="entry name" value="L,D-transpeptidase pre-catalytic domain-like"/>
    <property type="match status" value="1"/>
</dbReference>
<name>A0A0V8QDM3_9FIRM</name>
<dbReference type="Pfam" id="PF12229">
    <property type="entry name" value="PG_binding_4"/>
    <property type="match status" value="1"/>
</dbReference>
<dbReference type="InterPro" id="IPR022029">
    <property type="entry name" value="YoaR-like_PG-bd"/>
</dbReference>
<keyword evidence="9" id="KW-1185">Reference proteome</keyword>
<dbReference type="Pfam" id="PF03734">
    <property type="entry name" value="YkuD"/>
    <property type="match status" value="1"/>
</dbReference>
<dbReference type="CDD" id="cd16913">
    <property type="entry name" value="YkuD_like"/>
    <property type="match status" value="1"/>
</dbReference>
<dbReference type="GO" id="GO:0071555">
    <property type="term" value="P:cell wall organization"/>
    <property type="evidence" value="ECO:0007669"/>
    <property type="project" value="UniProtKB-UniRule"/>
</dbReference>
<dbReference type="Proteomes" id="UP000054874">
    <property type="component" value="Unassembled WGS sequence"/>
</dbReference>
<dbReference type="InterPro" id="IPR038054">
    <property type="entry name" value="LD_TPept-like_central_sf"/>
</dbReference>
<dbReference type="PANTHER" id="PTHR30582:SF33">
    <property type="entry name" value="EXPORTED PROTEIN"/>
    <property type="match status" value="1"/>
</dbReference>
<dbReference type="PROSITE" id="PS52029">
    <property type="entry name" value="LD_TPASE"/>
    <property type="match status" value="1"/>
</dbReference>
<dbReference type="Gene3D" id="2.40.440.10">
    <property type="entry name" value="L,D-transpeptidase catalytic domain-like"/>
    <property type="match status" value="1"/>
</dbReference>
<keyword evidence="4 6" id="KW-0573">Peptidoglycan synthesis</keyword>
<reference evidence="8 9" key="1">
    <citation type="submission" date="2015-11" db="EMBL/GenBank/DDBJ databases">
        <title>Butyribacter intestini gen. nov., sp. nov., a butyric acid-producing bacterium of the family Lachnospiraceae isolated from the human faeces.</title>
        <authorList>
            <person name="Zou Y."/>
            <person name="Xue W."/>
            <person name="Luo G."/>
            <person name="Lv M."/>
        </authorList>
    </citation>
    <scope>NUCLEOTIDE SEQUENCE [LARGE SCALE GENOMIC DNA]</scope>
    <source>
        <strain evidence="8 9">ACET-33324</strain>
    </source>
</reference>
<gene>
    <name evidence="8" type="ORF">ASU35_02435</name>
</gene>
<evidence type="ECO:0000259" key="7">
    <source>
        <dbReference type="PROSITE" id="PS52029"/>
    </source>
</evidence>
<dbReference type="InterPro" id="IPR005490">
    <property type="entry name" value="LD_TPept_cat_dom"/>
</dbReference>
<dbReference type="Gene3D" id="3.10.20.800">
    <property type="match status" value="1"/>
</dbReference>
<proteinExistence type="predicted"/>
<keyword evidence="3 6" id="KW-0133">Cell shape</keyword>
<feature type="active site" description="Proton donor/acceptor" evidence="6">
    <location>
        <position position="413"/>
    </location>
</feature>
<keyword evidence="2" id="KW-0808">Transferase</keyword>
<evidence type="ECO:0000256" key="5">
    <source>
        <dbReference type="ARBA" id="ARBA00023316"/>
    </source>
</evidence>
<feature type="active site" description="Nucleophile" evidence="6">
    <location>
        <position position="434"/>
    </location>
</feature>
<dbReference type="GO" id="GO:0008360">
    <property type="term" value="P:regulation of cell shape"/>
    <property type="evidence" value="ECO:0007669"/>
    <property type="project" value="UniProtKB-UniRule"/>
</dbReference>
<evidence type="ECO:0000256" key="6">
    <source>
        <dbReference type="PROSITE-ProRule" id="PRU01373"/>
    </source>
</evidence>
<dbReference type="SUPFAM" id="SSF141523">
    <property type="entry name" value="L,D-transpeptidase catalytic domain-like"/>
    <property type="match status" value="1"/>
</dbReference>
<comment type="pathway">
    <text evidence="1 6">Cell wall biogenesis; peptidoglycan biosynthesis.</text>
</comment>
<dbReference type="OrthoDB" id="3176960at2"/>
<organism evidence="8 9">
    <name type="scientific">Acetivibrio ethanolgignens</name>
    <dbReference type="NCBI Taxonomy" id="290052"/>
    <lineage>
        <taxon>Bacteria</taxon>
        <taxon>Bacillati</taxon>
        <taxon>Bacillota</taxon>
        <taxon>Clostridia</taxon>
        <taxon>Eubacteriales</taxon>
        <taxon>Oscillospiraceae</taxon>
        <taxon>Acetivibrio</taxon>
    </lineage>
</organism>
<feature type="domain" description="L,D-TPase catalytic" evidence="7">
    <location>
        <begin position="339"/>
        <end position="458"/>
    </location>
</feature>
<dbReference type="RefSeq" id="WP_058353115.1">
    <property type="nucleotide sequence ID" value="NZ_CABMMD010000164.1"/>
</dbReference>
<comment type="caution">
    <text evidence="8">The sequence shown here is derived from an EMBL/GenBank/DDBJ whole genome shotgun (WGS) entry which is preliminary data.</text>
</comment>
<evidence type="ECO:0000256" key="4">
    <source>
        <dbReference type="ARBA" id="ARBA00022984"/>
    </source>
</evidence>
<dbReference type="STRING" id="290052.ASU35_02435"/>
<dbReference type="GO" id="GO:0071972">
    <property type="term" value="F:peptidoglycan L,D-transpeptidase activity"/>
    <property type="evidence" value="ECO:0007669"/>
    <property type="project" value="TreeGrafter"/>
</dbReference>